<sequence>MTNNMKYFIFKFLIVLDLLILLLSIANVLSILFSLRPQAVLIYAITGIALSYTSSNFIDKIYLKKEDPLPEYILKETNVTREEVEIMKEVIEEQLGVSYEEVKVRAKVKERLKREEDRY</sequence>
<dbReference type="KEGG" id="vg:26641073"/>
<evidence type="ECO:0000256" key="1">
    <source>
        <dbReference type="SAM" id="Phobius"/>
    </source>
</evidence>
<evidence type="ECO:0000313" key="2">
    <source>
        <dbReference type="EMBL" id="AJA42376.1"/>
    </source>
</evidence>
<dbReference type="EMBL" id="KP027447">
    <property type="protein sequence ID" value="AJA42376.1"/>
    <property type="molecule type" value="Genomic_DNA"/>
</dbReference>
<feature type="transmembrane region" description="Helical" evidence="1">
    <location>
        <begin position="39"/>
        <end position="58"/>
    </location>
</feature>
<keyword evidence="1" id="KW-0812">Transmembrane</keyword>
<accession>A0A0D3MVK7</accession>
<dbReference type="OrthoDB" id="23162at10239"/>
<protein>
    <submittedName>
        <fullName evidence="2">Membrane protein</fullName>
    </submittedName>
</protein>
<name>A0A0D3MVK7_9CAUD</name>
<feature type="transmembrane region" description="Helical" evidence="1">
    <location>
        <begin position="12"/>
        <end position="33"/>
    </location>
</feature>
<evidence type="ECO:0000313" key="3">
    <source>
        <dbReference type="Proteomes" id="UP000032689"/>
    </source>
</evidence>
<dbReference type="Proteomes" id="UP000032689">
    <property type="component" value="Segment"/>
</dbReference>
<organism evidence="2 3">
    <name type="scientific">Staphylococcus phage vB_SepM_ phiIPLA-C1C</name>
    <dbReference type="NCBI Taxonomy" id="1572704"/>
    <lineage>
        <taxon>Viruses</taxon>
        <taxon>Duplodnaviria</taxon>
        <taxon>Heunggongvirae</taxon>
        <taxon>Uroviricota</taxon>
        <taxon>Caudoviricetes</taxon>
        <taxon>Herelleviridae</taxon>
        <taxon>Twortvirinae</taxon>
        <taxon>Sepunavirus</taxon>
        <taxon>Sepunavirus IPLAC1C</taxon>
    </lineage>
</organism>
<keyword evidence="3" id="KW-1185">Reference proteome</keyword>
<dbReference type="RefSeq" id="YP_009214656.1">
    <property type="nucleotide sequence ID" value="NC_028962.1"/>
</dbReference>
<proteinExistence type="predicted"/>
<keyword evidence="1" id="KW-0472">Membrane</keyword>
<dbReference type="GeneID" id="26641073"/>
<keyword evidence="1" id="KW-1133">Transmembrane helix</keyword>
<reference evidence="2 3" key="1">
    <citation type="journal article" date="2015" name="Appl. Environ. Microbiol.">
        <title>Two Phages, phiIPLA-RODI and phiIPLA-C1C, Lyse Mono- and Dual-Species Staphylococcal Biofilms.</title>
        <authorList>
            <person name="Gutierrez D."/>
            <person name="Vandenheuvel D."/>
            <person name="Martinez B."/>
            <person name="Rodriguez A."/>
            <person name="Lavigne R."/>
            <person name="Garcia P."/>
        </authorList>
    </citation>
    <scope>NUCLEOTIDE SEQUENCE [LARGE SCALE GENOMIC DNA]</scope>
</reference>